<evidence type="ECO:0000313" key="2">
    <source>
        <dbReference type="Proteomes" id="UP000481643"/>
    </source>
</evidence>
<dbReference type="RefSeq" id="WP_151654438.1">
    <property type="nucleotide sequence ID" value="NZ_WBVX01000061.1"/>
</dbReference>
<protein>
    <submittedName>
        <fullName evidence="1">Uncharacterized protein</fullName>
    </submittedName>
</protein>
<reference evidence="1 2" key="1">
    <citation type="submission" date="2019-09" db="EMBL/GenBank/DDBJ databases">
        <title>Taxonomic organization of the family Brucellaceae based on a phylogenomic approach.</title>
        <authorList>
            <person name="Leclercq S."/>
            <person name="Cloeckaert A."/>
            <person name="Zygmunt M.S."/>
        </authorList>
    </citation>
    <scope>NUCLEOTIDE SEQUENCE [LARGE SCALE GENOMIC DNA]</scope>
    <source>
        <strain evidence="1 2">WS1830</strain>
    </source>
</reference>
<proteinExistence type="predicted"/>
<accession>A0A6L3Y931</accession>
<evidence type="ECO:0000313" key="1">
    <source>
        <dbReference type="EMBL" id="KAB2674874.1"/>
    </source>
</evidence>
<sequence length="69" mass="7840">MTAIKLVDVKEHDLSRAAHMAVAFVRQYPDRMGFRNGVVFSNTDLSCPLYVYRTKTQIVVRGEVSNHAE</sequence>
<organism evidence="1 2">
    <name type="scientific">Brucella tritici</name>
    <dbReference type="NCBI Taxonomy" id="94626"/>
    <lineage>
        <taxon>Bacteria</taxon>
        <taxon>Pseudomonadati</taxon>
        <taxon>Pseudomonadota</taxon>
        <taxon>Alphaproteobacteria</taxon>
        <taxon>Hyphomicrobiales</taxon>
        <taxon>Brucellaceae</taxon>
        <taxon>Brucella/Ochrobactrum group</taxon>
        <taxon>Brucella</taxon>
    </lineage>
</organism>
<name>A0A6L3Y931_9HYPH</name>
<comment type="caution">
    <text evidence="1">The sequence shown here is derived from an EMBL/GenBank/DDBJ whole genome shotgun (WGS) entry which is preliminary data.</text>
</comment>
<dbReference type="Proteomes" id="UP000481643">
    <property type="component" value="Unassembled WGS sequence"/>
</dbReference>
<gene>
    <name evidence="1" type="ORF">F9L08_28230</name>
</gene>
<dbReference type="AlphaFoldDB" id="A0A6L3Y931"/>
<dbReference type="EMBL" id="WBVX01000061">
    <property type="protein sequence ID" value="KAB2674874.1"/>
    <property type="molecule type" value="Genomic_DNA"/>
</dbReference>